<dbReference type="SUPFAM" id="SSF81345">
    <property type="entry name" value="ABC transporter involved in vitamin B12 uptake, BtuC"/>
    <property type="match status" value="1"/>
</dbReference>
<feature type="transmembrane region" description="Helical" evidence="8">
    <location>
        <begin position="128"/>
        <end position="148"/>
    </location>
</feature>
<evidence type="ECO:0000256" key="3">
    <source>
        <dbReference type="ARBA" id="ARBA00022448"/>
    </source>
</evidence>
<accession>I0RC22</accession>
<proteinExistence type="inferred from homology"/>
<feature type="transmembrane region" description="Helical" evidence="8">
    <location>
        <begin position="16"/>
        <end position="35"/>
    </location>
</feature>
<evidence type="ECO:0000256" key="1">
    <source>
        <dbReference type="ARBA" id="ARBA00004651"/>
    </source>
</evidence>
<feature type="transmembrane region" description="Helical" evidence="8">
    <location>
        <begin position="160"/>
        <end position="184"/>
    </location>
</feature>
<dbReference type="GO" id="GO:0033214">
    <property type="term" value="P:siderophore-iron import into cell"/>
    <property type="evidence" value="ECO:0007669"/>
    <property type="project" value="TreeGrafter"/>
</dbReference>
<evidence type="ECO:0000256" key="4">
    <source>
        <dbReference type="ARBA" id="ARBA00022475"/>
    </source>
</evidence>
<dbReference type="Pfam" id="PF01032">
    <property type="entry name" value="FecCD"/>
    <property type="match status" value="1"/>
</dbReference>
<evidence type="ECO:0000313" key="9">
    <source>
        <dbReference type="EMBL" id="EIC97230.1"/>
    </source>
</evidence>
<comment type="subcellular location">
    <subcellularLocation>
        <location evidence="1">Cell membrane</location>
        <topology evidence="1">Multi-pass membrane protein</topology>
    </subcellularLocation>
</comment>
<dbReference type="EMBL" id="AJGH01000003">
    <property type="protein sequence ID" value="EIC97230.1"/>
    <property type="molecule type" value="Genomic_DNA"/>
</dbReference>
<dbReference type="OrthoDB" id="9792889at2"/>
<dbReference type="PANTHER" id="PTHR30472:SF1">
    <property type="entry name" value="FE(3+) DICITRATE TRANSPORT SYSTEM PERMEASE PROTEIN FECC-RELATED"/>
    <property type="match status" value="1"/>
</dbReference>
<feature type="transmembrane region" description="Helical" evidence="8">
    <location>
        <begin position="244"/>
        <end position="277"/>
    </location>
</feature>
<evidence type="ECO:0000256" key="8">
    <source>
        <dbReference type="SAM" id="Phobius"/>
    </source>
</evidence>
<keyword evidence="5 8" id="KW-0812">Transmembrane</keyword>
<dbReference type="eggNOG" id="COG0609">
    <property type="taxonomic scope" value="Bacteria"/>
</dbReference>
<comment type="caution">
    <text evidence="9">The sequence shown here is derived from an EMBL/GenBank/DDBJ whole genome shotgun (WGS) entry which is preliminary data.</text>
</comment>
<keyword evidence="3" id="KW-0813">Transport</keyword>
<name>I0RC22_9FIRM</name>
<comment type="similarity">
    <text evidence="2">Belongs to the binding-protein-dependent transport system permease family. FecCD subfamily.</text>
</comment>
<keyword evidence="10" id="KW-1185">Reference proteome</keyword>
<evidence type="ECO:0000256" key="2">
    <source>
        <dbReference type="ARBA" id="ARBA00007935"/>
    </source>
</evidence>
<dbReference type="FunFam" id="1.10.3470.10:FF:000001">
    <property type="entry name" value="Vitamin B12 ABC transporter permease BtuC"/>
    <property type="match status" value="1"/>
</dbReference>
<dbReference type="AlphaFoldDB" id="I0RC22"/>
<dbReference type="PATRIC" id="fig|1095750.3.peg.48"/>
<keyword evidence="4" id="KW-1003">Cell membrane</keyword>
<dbReference type="Gene3D" id="1.10.3470.10">
    <property type="entry name" value="ABC transporter involved in vitamin B12 uptake, BtuC"/>
    <property type="match status" value="1"/>
</dbReference>
<evidence type="ECO:0000256" key="7">
    <source>
        <dbReference type="ARBA" id="ARBA00023136"/>
    </source>
</evidence>
<feature type="transmembrane region" description="Helical" evidence="8">
    <location>
        <begin position="103"/>
        <end position="121"/>
    </location>
</feature>
<dbReference type="GO" id="GO:0005886">
    <property type="term" value="C:plasma membrane"/>
    <property type="evidence" value="ECO:0007669"/>
    <property type="project" value="UniProtKB-SubCell"/>
</dbReference>
<dbReference type="Proteomes" id="UP000005039">
    <property type="component" value="Unassembled WGS sequence"/>
</dbReference>
<keyword evidence="7 8" id="KW-0472">Membrane</keyword>
<dbReference type="InterPro" id="IPR037294">
    <property type="entry name" value="ABC_BtuC-like"/>
</dbReference>
<evidence type="ECO:0000313" key="10">
    <source>
        <dbReference type="Proteomes" id="UP000005039"/>
    </source>
</evidence>
<keyword evidence="6 8" id="KW-1133">Transmembrane helix</keyword>
<feature type="transmembrane region" description="Helical" evidence="8">
    <location>
        <begin position="205"/>
        <end position="224"/>
    </location>
</feature>
<feature type="transmembrane region" description="Helical" evidence="8">
    <location>
        <begin position="289"/>
        <end position="310"/>
    </location>
</feature>
<sequence length="340" mass="35757">MQNTYKQLNDRGKIKWRLGILIFICLLFFSILISIRVGAKDISFSTIVNSFLHYDKINTQHVIIQTLRMPRIIVAVAVGASFAVSGSLMQASTRNPMASPSTLGINAGAGLGLAVAMVVLPGADFNRIVIFSMAGAAVSAIIIFVLAATVKSAGSPIRLALVGTAISALFNAFSQSIATAFNIAQSLSFWNAGGIQGVRQAQVRLLIPWTVVGLILAFFIRNQVSLLSLGEDVAKGLGGRPERIRFAVSATVLILTGSAVAMAGPIGFVGLVVPHLVKFIAGADYKRIIPASALAGALLVVVADIVGRIINPPFETPTGAVTAVIGVPFFIYLATRKGSR</sequence>
<dbReference type="InterPro" id="IPR000522">
    <property type="entry name" value="ABC_transptr_permease_BtuC"/>
</dbReference>
<feature type="transmembrane region" description="Helical" evidence="8">
    <location>
        <begin position="72"/>
        <end position="91"/>
    </location>
</feature>
<dbReference type="RefSeq" id="WP_008752759.1">
    <property type="nucleotide sequence ID" value="NZ_AJGH01000003.1"/>
</dbReference>
<protein>
    <submittedName>
        <fullName evidence="9">Iron(3+)-hydroxamate import system permease protein FhuB</fullName>
    </submittedName>
</protein>
<dbReference type="PANTHER" id="PTHR30472">
    <property type="entry name" value="FERRIC ENTEROBACTIN TRANSPORT SYSTEM PERMEASE PROTEIN"/>
    <property type="match status" value="1"/>
</dbReference>
<dbReference type="CDD" id="cd06550">
    <property type="entry name" value="TM_ABC_iron-siderophores_like"/>
    <property type="match status" value="1"/>
</dbReference>
<evidence type="ECO:0000256" key="5">
    <source>
        <dbReference type="ARBA" id="ARBA00022692"/>
    </source>
</evidence>
<evidence type="ECO:0000256" key="6">
    <source>
        <dbReference type="ARBA" id="ARBA00022989"/>
    </source>
</evidence>
<reference evidence="9 10" key="1">
    <citation type="submission" date="2012-03" db="EMBL/GenBank/DDBJ databases">
        <authorList>
            <person name="Durkin A.S."/>
            <person name="McCorrison J."/>
            <person name="Torralba M."/>
            <person name="Gillis M."/>
            <person name="Methe B."/>
            <person name="Sutton G."/>
            <person name="Nelson K.E."/>
        </authorList>
    </citation>
    <scope>NUCLEOTIDE SEQUENCE [LARGE SCALE GENOMIC DNA]</scope>
    <source>
        <strain evidence="9 10">F0468</strain>
    </source>
</reference>
<feature type="transmembrane region" description="Helical" evidence="8">
    <location>
        <begin position="316"/>
        <end position="335"/>
    </location>
</feature>
<dbReference type="GO" id="GO:0022857">
    <property type="term" value="F:transmembrane transporter activity"/>
    <property type="evidence" value="ECO:0007669"/>
    <property type="project" value="InterPro"/>
</dbReference>
<gene>
    <name evidence="9" type="primary">fhuB</name>
    <name evidence="9" type="ORF">HMPREF9970_0795</name>
</gene>
<organism evidence="9 10">
    <name type="scientific">Lachnoanaerobaculum saburreum F0468</name>
    <dbReference type="NCBI Taxonomy" id="1095750"/>
    <lineage>
        <taxon>Bacteria</taxon>
        <taxon>Bacillati</taxon>
        <taxon>Bacillota</taxon>
        <taxon>Clostridia</taxon>
        <taxon>Lachnospirales</taxon>
        <taxon>Lachnospiraceae</taxon>
        <taxon>Lachnoanaerobaculum</taxon>
    </lineage>
</organism>